<name>A0A8S3WG74_PARAO</name>
<keyword evidence="2" id="KW-1185">Reference proteome</keyword>
<comment type="caution">
    <text evidence="1">The sequence shown here is derived from an EMBL/GenBank/DDBJ whole genome shotgun (WGS) entry which is preliminary data.</text>
</comment>
<protein>
    <submittedName>
        <fullName evidence="1">(apollo) hypothetical protein</fullName>
    </submittedName>
</protein>
<gene>
    <name evidence="1" type="ORF">PAPOLLO_LOCUS6032</name>
</gene>
<sequence>MTTVHKQKWKFQECLSRELKSDNTNTPIKQDLMDSSCTNVTLRGRVNKPSLSVPTARTSITSDIESTELATEPRLLRQELKEMCINMQELKGTITNLVVAINGCNQRLDSLETRV</sequence>
<reference evidence="1" key="1">
    <citation type="submission" date="2021-04" db="EMBL/GenBank/DDBJ databases">
        <authorList>
            <person name="Tunstrom K."/>
        </authorList>
    </citation>
    <scope>NUCLEOTIDE SEQUENCE</scope>
</reference>
<proteinExistence type="predicted"/>
<evidence type="ECO:0000313" key="2">
    <source>
        <dbReference type="Proteomes" id="UP000691718"/>
    </source>
</evidence>
<dbReference type="EMBL" id="CAJQZP010000393">
    <property type="protein sequence ID" value="CAG4958945.1"/>
    <property type="molecule type" value="Genomic_DNA"/>
</dbReference>
<organism evidence="1 2">
    <name type="scientific">Parnassius apollo</name>
    <name type="common">Apollo butterfly</name>
    <name type="synonym">Papilio apollo</name>
    <dbReference type="NCBI Taxonomy" id="110799"/>
    <lineage>
        <taxon>Eukaryota</taxon>
        <taxon>Metazoa</taxon>
        <taxon>Ecdysozoa</taxon>
        <taxon>Arthropoda</taxon>
        <taxon>Hexapoda</taxon>
        <taxon>Insecta</taxon>
        <taxon>Pterygota</taxon>
        <taxon>Neoptera</taxon>
        <taxon>Endopterygota</taxon>
        <taxon>Lepidoptera</taxon>
        <taxon>Glossata</taxon>
        <taxon>Ditrysia</taxon>
        <taxon>Papilionoidea</taxon>
        <taxon>Papilionidae</taxon>
        <taxon>Parnassiinae</taxon>
        <taxon>Parnassini</taxon>
        <taxon>Parnassius</taxon>
        <taxon>Parnassius</taxon>
    </lineage>
</organism>
<dbReference type="OrthoDB" id="7490514at2759"/>
<accession>A0A8S3WG74</accession>
<evidence type="ECO:0000313" key="1">
    <source>
        <dbReference type="EMBL" id="CAG4958945.1"/>
    </source>
</evidence>
<dbReference type="AlphaFoldDB" id="A0A8S3WG74"/>
<dbReference type="Proteomes" id="UP000691718">
    <property type="component" value="Unassembled WGS sequence"/>
</dbReference>